<feature type="region of interest" description="Disordered" evidence="1">
    <location>
        <begin position="98"/>
        <end position="269"/>
    </location>
</feature>
<keyword evidence="2" id="KW-1185">Reference proteome</keyword>
<dbReference type="AlphaFoldDB" id="A0A6P4Z948"/>
<feature type="region of interest" description="Disordered" evidence="1">
    <location>
        <begin position="1"/>
        <end position="20"/>
    </location>
</feature>
<organism evidence="2 4">
    <name type="scientific">Branchiostoma belcheri</name>
    <name type="common">Amphioxus</name>
    <dbReference type="NCBI Taxonomy" id="7741"/>
    <lineage>
        <taxon>Eukaryota</taxon>
        <taxon>Metazoa</taxon>
        <taxon>Chordata</taxon>
        <taxon>Cephalochordata</taxon>
        <taxon>Leptocardii</taxon>
        <taxon>Amphioxiformes</taxon>
        <taxon>Branchiostomatidae</taxon>
        <taxon>Branchiostoma</taxon>
    </lineage>
</organism>
<dbReference type="RefSeq" id="XP_019627602.1">
    <property type="nucleotide sequence ID" value="XM_019772043.1"/>
</dbReference>
<evidence type="ECO:0000313" key="2">
    <source>
        <dbReference type="Proteomes" id="UP000515135"/>
    </source>
</evidence>
<feature type="compositionally biased region" description="Polar residues" evidence="1">
    <location>
        <begin position="147"/>
        <end position="157"/>
    </location>
</feature>
<gene>
    <name evidence="3 4" type="primary">LOC109472336</name>
</gene>
<accession>A0A6P4Z948</accession>
<protein>
    <submittedName>
        <fullName evidence="3 4">Uncharacterized protein LOC109472336</fullName>
    </submittedName>
</protein>
<feature type="region of interest" description="Disordered" evidence="1">
    <location>
        <begin position="43"/>
        <end position="76"/>
    </location>
</feature>
<evidence type="ECO:0000256" key="1">
    <source>
        <dbReference type="SAM" id="MobiDB-lite"/>
    </source>
</evidence>
<name>A0A6P4Z948_BRABE</name>
<dbReference type="OrthoDB" id="10017306at2759"/>
<evidence type="ECO:0000313" key="3">
    <source>
        <dbReference type="RefSeq" id="XP_019627600.1"/>
    </source>
</evidence>
<sequence>MAGASVDIKEAGPSSLPTVRCRSGSLPSLRSEMACLTVTGQGVTESPLMKKRGSTPHLPAGDADAPQSPEDASAMGEEWLKFLEQAKQTASWTAELRKRTTQWHRMFNSRYRPKPRADDSLGLYGQALWSGAREPPHDNKQRGRLSKTPSPSKSYEQPTHKKSREATSTRQTSPCHDHGKRGRDPKKSPGSSQRDSKPTPKKSRAFATSPSRSLEVKGSPLPLPVKRSQSHTGEGSGVPVVVVEPAPAELRMDDTEKSSYKKDKKSKEE</sequence>
<dbReference type="Proteomes" id="UP000515135">
    <property type="component" value="Unplaced"/>
</dbReference>
<evidence type="ECO:0000313" key="4">
    <source>
        <dbReference type="RefSeq" id="XP_019627602.1"/>
    </source>
</evidence>
<reference evidence="3 4" key="1">
    <citation type="submission" date="2025-04" db="UniProtKB">
        <authorList>
            <consortium name="RefSeq"/>
        </authorList>
    </citation>
    <scope>IDENTIFICATION</scope>
    <source>
        <tissue evidence="3 4">Gonad</tissue>
    </source>
</reference>
<feature type="compositionally biased region" description="Low complexity" evidence="1">
    <location>
        <begin position="238"/>
        <end position="249"/>
    </location>
</feature>
<proteinExistence type="predicted"/>
<feature type="compositionally biased region" description="Basic and acidic residues" evidence="1">
    <location>
        <begin position="250"/>
        <end position="269"/>
    </location>
</feature>
<dbReference type="KEGG" id="bbel:109472336"/>
<dbReference type="RefSeq" id="XP_019627600.1">
    <property type="nucleotide sequence ID" value="XM_019772041.1"/>
</dbReference>
<dbReference type="GeneID" id="109472336"/>